<evidence type="ECO:0000313" key="2">
    <source>
        <dbReference type="EMBL" id="KRG71161.1"/>
    </source>
</evidence>
<keyword evidence="3" id="KW-1185">Reference proteome</keyword>
<accession>A0A0R0CMA1</accession>
<dbReference type="STRING" id="344882.ABB29_04990"/>
<proteinExistence type="predicted"/>
<keyword evidence="1" id="KW-0732">Signal</keyword>
<dbReference type="Proteomes" id="UP000052052">
    <property type="component" value="Unassembled WGS sequence"/>
</dbReference>
<organism evidence="2 3">
    <name type="scientific">Pseudoxanthomonas dokdonensis</name>
    <dbReference type="NCBI Taxonomy" id="344882"/>
    <lineage>
        <taxon>Bacteria</taxon>
        <taxon>Pseudomonadati</taxon>
        <taxon>Pseudomonadota</taxon>
        <taxon>Gammaproteobacteria</taxon>
        <taxon>Lysobacterales</taxon>
        <taxon>Lysobacteraceae</taxon>
        <taxon>Pseudoxanthomonas</taxon>
    </lineage>
</organism>
<feature type="signal peptide" evidence="1">
    <location>
        <begin position="1"/>
        <end position="21"/>
    </location>
</feature>
<evidence type="ECO:0000313" key="3">
    <source>
        <dbReference type="Proteomes" id="UP000052052"/>
    </source>
</evidence>
<name>A0A0R0CMA1_9GAMM</name>
<protein>
    <submittedName>
        <fullName evidence="2">Excinuclease ATPase subunit</fullName>
    </submittedName>
</protein>
<comment type="caution">
    <text evidence="2">The sequence shown here is derived from an EMBL/GenBank/DDBJ whole genome shotgun (WGS) entry which is preliminary data.</text>
</comment>
<dbReference type="RefSeq" id="WP_057657494.1">
    <property type="nucleotide sequence ID" value="NZ_LDJL01000004.1"/>
</dbReference>
<evidence type="ECO:0000256" key="1">
    <source>
        <dbReference type="SAM" id="SignalP"/>
    </source>
</evidence>
<feature type="chain" id="PRO_5006394255" evidence="1">
    <location>
        <begin position="22"/>
        <end position="147"/>
    </location>
</feature>
<gene>
    <name evidence="2" type="ORF">ABB29_04990</name>
</gene>
<dbReference type="AlphaFoldDB" id="A0A0R0CMA1"/>
<dbReference type="PATRIC" id="fig|344882.3.peg.2331"/>
<reference evidence="2 3" key="1">
    <citation type="submission" date="2015-05" db="EMBL/GenBank/DDBJ databases">
        <title>Genome sequencing and analysis of members of genus Stenotrophomonas.</title>
        <authorList>
            <person name="Patil P.P."/>
            <person name="Midha S."/>
            <person name="Patil P.B."/>
        </authorList>
    </citation>
    <scope>NUCLEOTIDE SEQUENCE [LARGE SCALE GENOMIC DNA]</scope>
    <source>
        <strain evidence="2 3">DSM 21858</strain>
    </source>
</reference>
<sequence>MKRILTTTLLILLLASPLAQARDTRLELSLQELVDSPQAKEVGIDGSVKFYLAGQSHPAVASRMSEDMANRKTNAANKSDEEACRWVTLGILKAFQDKAKAQGANAVIDMYSYYRQKEFKSPTSYECYAGTFVAGVALKGTYARIGK</sequence>
<dbReference type="EMBL" id="LDJL01000004">
    <property type="protein sequence ID" value="KRG71161.1"/>
    <property type="molecule type" value="Genomic_DNA"/>
</dbReference>
<dbReference type="OrthoDB" id="8161726at2"/>